<accession>A0ABT7M7R7</accession>
<feature type="domain" description="DUF7793" evidence="1">
    <location>
        <begin position="15"/>
        <end position="116"/>
    </location>
</feature>
<keyword evidence="3" id="KW-1185">Reference proteome</keyword>
<evidence type="ECO:0000259" key="1">
    <source>
        <dbReference type="Pfam" id="PF25056"/>
    </source>
</evidence>
<dbReference type="Gene3D" id="3.40.1680.10">
    <property type="entry name" value="yp_829618.1 domain like"/>
    <property type="match status" value="1"/>
</dbReference>
<evidence type="ECO:0000313" key="3">
    <source>
        <dbReference type="Proteomes" id="UP001231924"/>
    </source>
</evidence>
<name>A0ABT7M7R7_9PSEU</name>
<gene>
    <name evidence="2" type="ORF">QRT03_09745</name>
</gene>
<proteinExistence type="predicted"/>
<dbReference type="EMBL" id="JASVWF010000002">
    <property type="protein sequence ID" value="MDL5156239.1"/>
    <property type="molecule type" value="Genomic_DNA"/>
</dbReference>
<dbReference type="InterPro" id="IPR056695">
    <property type="entry name" value="DUF7793"/>
</dbReference>
<organism evidence="2 3">
    <name type="scientific">Actinomycetospora termitidis</name>
    <dbReference type="NCBI Taxonomy" id="3053470"/>
    <lineage>
        <taxon>Bacteria</taxon>
        <taxon>Bacillati</taxon>
        <taxon>Actinomycetota</taxon>
        <taxon>Actinomycetes</taxon>
        <taxon>Pseudonocardiales</taxon>
        <taxon>Pseudonocardiaceae</taxon>
        <taxon>Actinomycetospora</taxon>
    </lineage>
</organism>
<dbReference type="Pfam" id="PF25056">
    <property type="entry name" value="DUF7793"/>
    <property type="match status" value="1"/>
</dbReference>
<dbReference type="RefSeq" id="WP_286052496.1">
    <property type="nucleotide sequence ID" value="NZ_JASVWF010000002.1"/>
</dbReference>
<evidence type="ECO:0000313" key="2">
    <source>
        <dbReference type="EMBL" id="MDL5156239.1"/>
    </source>
</evidence>
<comment type="caution">
    <text evidence="2">The sequence shown here is derived from an EMBL/GenBank/DDBJ whole genome shotgun (WGS) entry which is preliminary data.</text>
</comment>
<sequence length="139" mass="15348">MQHDDAMAVREDPRGFLVLTWTPGLDIDGELADAAIGLIDDLNGDEMRPLLVKMAGTRSLSRDARLEFTRPCSVSRLALLGSSRVDSIIANFALGVAAHPMPMRFFVDDDDAVSWLLGTADPPSVFRWWRGREGARPPR</sequence>
<reference evidence="2 3" key="1">
    <citation type="submission" date="2023-06" db="EMBL/GenBank/DDBJ databases">
        <title>Actinomycetospora Odt1-22.</title>
        <authorList>
            <person name="Supong K."/>
        </authorList>
    </citation>
    <scope>NUCLEOTIDE SEQUENCE [LARGE SCALE GENOMIC DNA]</scope>
    <source>
        <strain evidence="2 3">Odt1-22</strain>
    </source>
</reference>
<dbReference type="Gene3D" id="3.40.970.30">
    <property type="entry name" value="yp_829618.1 like domains"/>
    <property type="match status" value="1"/>
</dbReference>
<protein>
    <recommendedName>
        <fullName evidence="1">DUF7793 domain-containing protein</fullName>
    </recommendedName>
</protein>
<dbReference type="Proteomes" id="UP001231924">
    <property type="component" value="Unassembled WGS sequence"/>
</dbReference>